<keyword evidence="3" id="KW-0547">Nucleotide-binding</keyword>
<dbReference type="InterPro" id="IPR029056">
    <property type="entry name" value="Ribokinase-like"/>
</dbReference>
<comment type="caution">
    <text evidence="8">The sequence shown here is derived from an EMBL/GenBank/DDBJ whole genome shotgun (WGS) entry which is preliminary data.</text>
</comment>
<dbReference type="AlphaFoldDB" id="A0AA86RKP1"/>
<name>A0AA86RKP1_9EUKA</name>
<protein>
    <submittedName>
        <fullName evidence="8">Fructokinase</fullName>
    </submittedName>
</protein>
<dbReference type="GO" id="GO:0005524">
    <property type="term" value="F:ATP binding"/>
    <property type="evidence" value="ECO:0007669"/>
    <property type="project" value="UniProtKB-KW"/>
</dbReference>
<dbReference type="PANTHER" id="PTHR43085:SF1">
    <property type="entry name" value="PSEUDOURIDINE KINASE-RELATED"/>
    <property type="match status" value="1"/>
</dbReference>
<evidence type="ECO:0000256" key="5">
    <source>
        <dbReference type="ARBA" id="ARBA00022840"/>
    </source>
</evidence>
<evidence type="ECO:0000256" key="2">
    <source>
        <dbReference type="ARBA" id="ARBA00022679"/>
    </source>
</evidence>
<dbReference type="InterPro" id="IPR050306">
    <property type="entry name" value="PfkB_Carbo_kinase"/>
</dbReference>
<sequence>MKIVTVGNTVFEIVTRGDTLLATQPGGSAMNLSVSLARSNVDVHFYTSFGDDLLGSSIRQFFVQNRISTEYAVIQGQTNVTVGKLNGSEATYEKFKTVQDYPVFDFSRSIGADLIMITGSYVISGPKALLDNILAFSSKYAIPIYFDPNPRSPLQNTHFNTLLDHCMYFRVSEDDLKYIPDFHLQNGAVFIQTNPNQVTAKLNQIQTTVLCPKITPVCTIGAGDAFNAGFCSAEGTFEERIKNGVDYAQRVCMKFEPFI</sequence>
<dbReference type="PANTHER" id="PTHR43085">
    <property type="entry name" value="HEXOKINASE FAMILY MEMBER"/>
    <property type="match status" value="1"/>
</dbReference>
<reference evidence="9 11" key="2">
    <citation type="submission" date="2024-07" db="EMBL/GenBank/DDBJ databases">
        <authorList>
            <person name="Akdeniz Z."/>
        </authorList>
    </citation>
    <scope>NUCLEOTIDE SEQUENCE [LARGE SCALE GENOMIC DNA]</scope>
</reference>
<reference evidence="8" key="1">
    <citation type="submission" date="2023-06" db="EMBL/GenBank/DDBJ databases">
        <authorList>
            <person name="Kurt Z."/>
        </authorList>
    </citation>
    <scope>NUCLEOTIDE SEQUENCE</scope>
</reference>
<dbReference type="InterPro" id="IPR011611">
    <property type="entry name" value="PfkB_dom"/>
</dbReference>
<dbReference type="SUPFAM" id="SSF53613">
    <property type="entry name" value="Ribokinase-like"/>
    <property type="match status" value="1"/>
</dbReference>
<feature type="domain" description="Carbohydrate kinase PfkB" evidence="6">
    <location>
        <begin position="23"/>
        <end position="233"/>
    </location>
</feature>
<evidence type="ECO:0000256" key="4">
    <source>
        <dbReference type="ARBA" id="ARBA00022777"/>
    </source>
</evidence>
<evidence type="ECO:0000259" key="6">
    <source>
        <dbReference type="Pfam" id="PF00294"/>
    </source>
</evidence>
<keyword evidence="5" id="KW-0067">ATP-binding</keyword>
<organism evidence="8">
    <name type="scientific">Hexamita inflata</name>
    <dbReference type="NCBI Taxonomy" id="28002"/>
    <lineage>
        <taxon>Eukaryota</taxon>
        <taxon>Metamonada</taxon>
        <taxon>Diplomonadida</taxon>
        <taxon>Hexamitidae</taxon>
        <taxon>Hexamitinae</taxon>
        <taxon>Hexamita</taxon>
    </lineage>
</organism>
<evidence type="ECO:0000313" key="7">
    <source>
        <dbReference type="EMBL" id="CAI9914355.1"/>
    </source>
</evidence>
<evidence type="ECO:0000313" key="8">
    <source>
        <dbReference type="EMBL" id="CAI9973637.1"/>
    </source>
</evidence>
<dbReference type="EMBL" id="CATOUU010000048">
    <property type="protein sequence ID" value="CAI9914355.1"/>
    <property type="molecule type" value="Genomic_DNA"/>
</dbReference>
<evidence type="ECO:0000256" key="1">
    <source>
        <dbReference type="ARBA" id="ARBA00010688"/>
    </source>
</evidence>
<comment type="similarity">
    <text evidence="1">Belongs to the carbohydrate kinase PfkB family.</text>
</comment>
<evidence type="ECO:0000256" key="3">
    <source>
        <dbReference type="ARBA" id="ARBA00022741"/>
    </source>
</evidence>
<dbReference type="Pfam" id="PF00294">
    <property type="entry name" value="PfkB"/>
    <property type="match status" value="1"/>
</dbReference>
<proteinExistence type="inferred from homology"/>
<dbReference type="EMBL" id="CATOUU010001125">
    <property type="protein sequence ID" value="CAI9973637.1"/>
    <property type="molecule type" value="Genomic_DNA"/>
</dbReference>
<keyword evidence="4" id="KW-0418">Kinase</keyword>
<gene>
    <name evidence="9" type="ORF">HINF_LOCUS16953</name>
    <name evidence="7" type="ORF">HINF_LOCUS2000</name>
    <name evidence="8" type="ORF">HINF_LOCUS61282</name>
    <name evidence="10" type="ORF">HINF_LOCUS70880</name>
</gene>
<dbReference type="Gene3D" id="3.40.1190.20">
    <property type="match status" value="1"/>
</dbReference>
<evidence type="ECO:0000313" key="9">
    <source>
        <dbReference type="EMBL" id="CAL6000835.1"/>
    </source>
</evidence>
<evidence type="ECO:0000313" key="11">
    <source>
        <dbReference type="Proteomes" id="UP001642409"/>
    </source>
</evidence>
<keyword evidence="11" id="KW-1185">Reference proteome</keyword>
<evidence type="ECO:0000313" key="10">
    <source>
        <dbReference type="EMBL" id="CAL6101066.1"/>
    </source>
</evidence>
<dbReference type="EMBL" id="CAXDID020000042">
    <property type="protein sequence ID" value="CAL6000835.1"/>
    <property type="molecule type" value="Genomic_DNA"/>
</dbReference>
<dbReference type="GO" id="GO:0016301">
    <property type="term" value="F:kinase activity"/>
    <property type="evidence" value="ECO:0007669"/>
    <property type="project" value="UniProtKB-KW"/>
</dbReference>
<dbReference type="EMBL" id="CAXDID020000537">
    <property type="protein sequence ID" value="CAL6101066.1"/>
    <property type="molecule type" value="Genomic_DNA"/>
</dbReference>
<dbReference type="Proteomes" id="UP001642409">
    <property type="component" value="Unassembled WGS sequence"/>
</dbReference>
<keyword evidence="2" id="KW-0808">Transferase</keyword>
<accession>A0AA86RKP1</accession>